<name>A0A937K4V2_9CLOT</name>
<dbReference type="PROSITE" id="PS00379">
    <property type="entry name" value="CDP_ALCOHOL_P_TRANSF"/>
    <property type="match status" value="1"/>
</dbReference>
<keyword evidence="1 2" id="KW-0808">Transferase</keyword>
<dbReference type="GO" id="GO:0016780">
    <property type="term" value="F:phosphotransferase activity, for other substituted phosphate groups"/>
    <property type="evidence" value="ECO:0007669"/>
    <property type="project" value="InterPro"/>
</dbReference>
<gene>
    <name evidence="4" type="ORF">JK634_14685</name>
</gene>
<dbReference type="InterPro" id="IPR043130">
    <property type="entry name" value="CDP-OH_PTrfase_TM_dom"/>
</dbReference>
<dbReference type="Gene3D" id="1.20.120.1760">
    <property type="match status" value="1"/>
</dbReference>
<reference evidence="4" key="1">
    <citation type="submission" date="2021-01" db="EMBL/GenBank/DDBJ databases">
        <title>Genome public.</title>
        <authorList>
            <person name="Liu C."/>
            <person name="Sun Q."/>
        </authorList>
    </citation>
    <scope>NUCLEOTIDE SEQUENCE</scope>
    <source>
        <strain evidence="4">YIM B02565</strain>
    </source>
</reference>
<organism evidence="4 5">
    <name type="scientific">Clostridium paridis</name>
    <dbReference type="NCBI Taxonomy" id="2803863"/>
    <lineage>
        <taxon>Bacteria</taxon>
        <taxon>Bacillati</taxon>
        <taxon>Bacillota</taxon>
        <taxon>Clostridia</taxon>
        <taxon>Eubacteriales</taxon>
        <taxon>Clostridiaceae</taxon>
        <taxon>Clostridium</taxon>
    </lineage>
</organism>
<comment type="similarity">
    <text evidence="2">Belongs to the CDP-alcohol phosphatidyltransferase class-I family.</text>
</comment>
<comment type="caution">
    <text evidence="4">The sequence shown here is derived from an EMBL/GenBank/DDBJ whole genome shotgun (WGS) entry which is preliminary data.</text>
</comment>
<keyword evidence="3" id="KW-0472">Membrane</keyword>
<dbReference type="GO" id="GO:0016020">
    <property type="term" value="C:membrane"/>
    <property type="evidence" value="ECO:0007669"/>
    <property type="project" value="InterPro"/>
</dbReference>
<proteinExistence type="inferred from homology"/>
<protein>
    <submittedName>
        <fullName evidence="4">CDP-alcohol phosphatidyltransferase family protein</fullName>
    </submittedName>
</protein>
<dbReference type="EMBL" id="JAESWA010000023">
    <property type="protein sequence ID" value="MBL4933057.1"/>
    <property type="molecule type" value="Genomic_DNA"/>
</dbReference>
<dbReference type="GO" id="GO:0008654">
    <property type="term" value="P:phospholipid biosynthetic process"/>
    <property type="evidence" value="ECO:0007669"/>
    <property type="project" value="InterPro"/>
</dbReference>
<dbReference type="Proteomes" id="UP000623681">
    <property type="component" value="Unassembled WGS sequence"/>
</dbReference>
<keyword evidence="5" id="KW-1185">Reference proteome</keyword>
<dbReference type="Pfam" id="PF01066">
    <property type="entry name" value="CDP-OH_P_transf"/>
    <property type="match status" value="1"/>
</dbReference>
<keyword evidence="3" id="KW-1133">Transmembrane helix</keyword>
<dbReference type="AlphaFoldDB" id="A0A937K4V2"/>
<feature type="transmembrane region" description="Helical" evidence="3">
    <location>
        <begin position="20"/>
        <end position="43"/>
    </location>
</feature>
<keyword evidence="3" id="KW-0812">Transmembrane</keyword>
<feature type="transmembrane region" description="Helical" evidence="3">
    <location>
        <begin position="64"/>
        <end position="84"/>
    </location>
</feature>
<feature type="transmembrane region" description="Helical" evidence="3">
    <location>
        <begin position="143"/>
        <end position="164"/>
    </location>
</feature>
<evidence type="ECO:0000313" key="5">
    <source>
        <dbReference type="Proteomes" id="UP000623681"/>
    </source>
</evidence>
<evidence type="ECO:0000256" key="3">
    <source>
        <dbReference type="SAM" id="Phobius"/>
    </source>
</evidence>
<evidence type="ECO:0000256" key="1">
    <source>
        <dbReference type="ARBA" id="ARBA00022679"/>
    </source>
</evidence>
<dbReference type="InterPro" id="IPR000462">
    <property type="entry name" value="CDP-OH_P_trans"/>
</dbReference>
<feature type="transmembrane region" description="Helical" evidence="3">
    <location>
        <begin position="114"/>
        <end position="137"/>
    </location>
</feature>
<sequence length="179" mass="20809">MDRNIPNILSIMRIVLSISLLALIPYKIIFVTLYIFIGITDVLDGYIARKYGLESDLGAKLDSYADFIFYLIFVIIFLIKYTSIIKYKHMIMLMVIIAIRLLNLIFTKIKYKEFVFIHTIGNKLSGLIIFLMPIMLIFIKSSILAWIILTIVLISAVEEFLITVKYKEPDLNRKSIFLK</sequence>
<dbReference type="InterPro" id="IPR048254">
    <property type="entry name" value="CDP_ALCOHOL_P_TRANSF_CS"/>
</dbReference>
<accession>A0A937K4V2</accession>
<evidence type="ECO:0000313" key="4">
    <source>
        <dbReference type="EMBL" id="MBL4933057.1"/>
    </source>
</evidence>
<evidence type="ECO:0000256" key="2">
    <source>
        <dbReference type="RuleBase" id="RU003750"/>
    </source>
</evidence>
<dbReference type="RefSeq" id="WP_202768430.1">
    <property type="nucleotide sequence ID" value="NZ_JAESWA010000023.1"/>
</dbReference>